<feature type="domain" description="HTH marR-type" evidence="1">
    <location>
        <begin position="11"/>
        <end position="144"/>
    </location>
</feature>
<evidence type="ECO:0000313" key="2">
    <source>
        <dbReference type="EMBL" id="OYO12696.1"/>
    </source>
</evidence>
<proteinExistence type="predicted"/>
<dbReference type="SMART" id="SM00347">
    <property type="entry name" value="HTH_MARR"/>
    <property type="match status" value="1"/>
</dbReference>
<dbReference type="PROSITE" id="PS50995">
    <property type="entry name" value="HTH_MARR_2"/>
    <property type="match status" value="1"/>
</dbReference>
<dbReference type="RefSeq" id="WP_094356460.1">
    <property type="nucleotide sequence ID" value="NZ_NMVK01000008.1"/>
</dbReference>
<dbReference type="GO" id="GO:0003700">
    <property type="term" value="F:DNA-binding transcription factor activity"/>
    <property type="evidence" value="ECO:0007669"/>
    <property type="project" value="InterPro"/>
</dbReference>
<dbReference type="PRINTS" id="PR00598">
    <property type="entry name" value="HTHMARR"/>
</dbReference>
<dbReference type="PANTHER" id="PTHR33164:SF99">
    <property type="entry name" value="MARR FAMILY REGULATORY PROTEIN"/>
    <property type="match status" value="1"/>
</dbReference>
<dbReference type="EMBL" id="NMVO01000014">
    <property type="protein sequence ID" value="OYO12696.1"/>
    <property type="molecule type" value="Genomic_DNA"/>
</dbReference>
<evidence type="ECO:0000259" key="1">
    <source>
        <dbReference type="PROSITE" id="PS50995"/>
    </source>
</evidence>
<dbReference type="InterPro" id="IPR000835">
    <property type="entry name" value="HTH_MarR-typ"/>
</dbReference>
<dbReference type="AlphaFoldDB" id="A0A255GE01"/>
<dbReference type="InterPro" id="IPR036388">
    <property type="entry name" value="WH-like_DNA-bd_sf"/>
</dbReference>
<dbReference type="Proteomes" id="UP000215896">
    <property type="component" value="Unassembled WGS sequence"/>
</dbReference>
<dbReference type="Gene3D" id="1.10.10.10">
    <property type="entry name" value="Winged helix-like DNA-binding domain superfamily/Winged helix DNA-binding domain"/>
    <property type="match status" value="1"/>
</dbReference>
<evidence type="ECO:0000313" key="3">
    <source>
        <dbReference type="Proteomes" id="UP000215896"/>
    </source>
</evidence>
<dbReference type="InterPro" id="IPR039422">
    <property type="entry name" value="MarR/SlyA-like"/>
</dbReference>
<dbReference type="GO" id="GO:0006950">
    <property type="term" value="P:response to stress"/>
    <property type="evidence" value="ECO:0007669"/>
    <property type="project" value="TreeGrafter"/>
</dbReference>
<organism evidence="2 3">
    <name type="scientific">Enemella evansiae</name>
    <dbReference type="NCBI Taxonomy" id="2016499"/>
    <lineage>
        <taxon>Bacteria</taxon>
        <taxon>Bacillati</taxon>
        <taxon>Actinomycetota</taxon>
        <taxon>Actinomycetes</taxon>
        <taxon>Propionibacteriales</taxon>
        <taxon>Propionibacteriaceae</taxon>
        <taxon>Enemella</taxon>
    </lineage>
</organism>
<dbReference type="PANTHER" id="PTHR33164">
    <property type="entry name" value="TRANSCRIPTIONAL REGULATOR, MARR FAMILY"/>
    <property type="match status" value="1"/>
</dbReference>
<sequence length="152" mass="16867">MQAELTRRSAAVPVWRALLEVYADLLGELGRRLQARHGLSVTEFDVLINLGPNETCRHRELAGRVLLSGSALTRLVDRLSARGYLTRTRAHDDDRGVLIALTDTGRVLRREAARTNNATIRRAFAGLTDDDLVTLTALLGRIGVPTEEEELR</sequence>
<keyword evidence="3" id="KW-1185">Reference proteome</keyword>
<dbReference type="Pfam" id="PF01047">
    <property type="entry name" value="MarR"/>
    <property type="match status" value="1"/>
</dbReference>
<accession>A0A255GE01</accession>
<gene>
    <name evidence="2" type="ORF">CGZ94_12340</name>
</gene>
<dbReference type="OrthoDB" id="5195026at2"/>
<name>A0A255GE01_9ACTN</name>
<comment type="caution">
    <text evidence="2">The sequence shown here is derived from an EMBL/GenBank/DDBJ whole genome shotgun (WGS) entry which is preliminary data.</text>
</comment>
<dbReference type="InterPro" id="IPR036390">
    <property type="entry name" value="WH_DNA-bd_sf"/>
</dbReference>
<dbReference type="SUPFAM" id="SSF46785">
    <property type="entry name" value="Winged helix' DNA-binding domain"/>
    <property type="match status" value="1"/>
</dbReference>
<reference evidence="2 3" key="1">
    <citation type="submission" date="2017-07" db="EMBL/GenBank/DDBJ databases">
        <title>Draft whole genome sequences of clinical Proprionibacteriaceae strains.</title>
        <authorList>
            <person name="Bernier A.-M."/>
            <person name="Bernard K."/>
            <person name="Domingo M.-C."/>
        </authorList>
    </citation>
    <scope>NUCLEOTIDE SEQUENCE [LARGE SCALE GENOMIC DNA]</scope>
    <source>
        <strain evidence="2 3">NML 030167</strain>
    </source>
</reference>
<protein>
    <submittedName>
        <fullName evidence="2">Transcriptional regulator</fullName>
    </submittedName>
</protein>